<name>A0A136IM81_9PEZI</name>
<keyword evidence="2" id="KW-1133">Transmembrane helix</keyword>
<feature type="region of interest" description="Disordered" evidence="1">
    <location>
        <begin position="377"/>
        <end position="398"/>
    </location>
</feature>
<evidence type="ECO:0000313" key="5">
    <source>
        <dbReference type="Proteomes" id="UP000070501"/>
    </source>
</evidence>
<feature type="compositionally biased region" description="Basic and acidic residues" evidence="1">
    <location>
        <begin position="427"/>
        <end position="442"/>
    </location>
</feature>
<dbReference type="PANTHER" id="PTHR28094">
    <property type="entry name" value="MEIOTICALLY UP-REGULATED GENE 113 PROTEIN"/>
    <property type="match status" value="1"/>
</dbReference>
<dbReference type="InParanoid" id="A0A136IM81"/>
<dbReference type="Proteomes" id="UP000070501">
    <property type="component" value="Unassembled WGS sequence"/>
</dbReference>
<dbReference type="Pfam" id="PF10544">
    <property type="entry name" value="T5orf172"/>
    <property type="match status" value="1"/>
</dbReference>
<feature type="transmembrane region" description="Helical" evidence="2">
    <location>
        <begin position="573"/>
        <end position="591"/>
    </location>
</feature>
<keyword evidence="2" id="KW-0812">Transmembrane</keyword>
<keyword evidence="2" id="KW-0472">Membrane</keyword>
<accession>A0A136IM81</accession>
<feature type="region of interest" description="Disordered" evidence="1">
    <location>
        <begin position="102"/>
        <end position="180"/>
    </location>
</feature>
<feature type="compositionally biased region" description="Polar residues" evidence="1">
    <location>
        <begin position="530"/>
        <end position="547"/>
    </location>
</feature>
<feature type="compositionally biased region" description="Polar residues" evidence="1">
    <location>
        <begin position="462"/>
        <end position="471"/>
    </location>
</feature>
<dbReference type="SMART" id="SM00974">
    <property type="entry name" value="T5orf172"/>
    <property type="match status" value="1"/>
</dbReference>
<reference evidence="5" key="1">
    <citation type="submission" date="2016-02" db="EMBL/GenBank/DDBJ databases">
        <title>Draft genome sequence of Microdochium bolleyi, a fungal endophyte of beachgrass.</title>
        <authorList>
            <consortium name="DOE Joint Genome Institute"/>
            <person name="David A.S."/>
            <person name="May G."/>
            <person name="Haridas S."/>
            <person name="Lim J."/>
            <person name="Wang M."/>
            <person name="Labutti K."/>
            <person name="Lipzen A."/>
            <person name="Barry K."/>
            <person name="Grigoriev I.V."/>
        </authorList>
    </citation>
    <scope>NUCLEOTIDE SEQUENCE [LARGE SCALE GENOMIC DNA]</scope>
    <source>
        <strain evidence="5">J235TASD1</strain>
    </source>
</reference>
<keyword evidence="5" id="KW-1185">Reference proteome</keyword>
<dbReference type="InterPro" id="IPR053006">
    <property type="entry name" value="Meiosis_regulatory"/>
</dbReference>
<gene>
    <name evidence="4" type="ORF">Micbo1qcDRAFT_209455</name>
</gene>
<evidence type="ECO:0000313" key="4">
    <source>
        <dbReference type="EMBL" id="KXJ86080.1"/>
    </source>
</evidence>
<organism evidence="4 5">
    <name type="scientific">Microdochium bolleyi</name>
    <dbReference type="NCBI Taxonomy" id="196109"/>
    <lineage>
        <taxon>Eukaryota</taxon>
        <taxon>Fungi</taxon>
        <taxon>Dikarya</taxon>
        <taxon>Ascomycota</taxon>
        <taxon>Pezizomycotina</taxon>
        <taxon>Sordariomycetes</taxon>
        <taxon>Xylariomycetidae</taxon>
        <taxon>Xylariales</taxon>
        <taxon>Microdochiaceae</taxon>
        <taxon>Microdochium</taxon>
    </lineage>
</organism>
<feature type="compositionally biased region" description="Pro residues" evidence="1">
    <location>
        <begin position="379"/>
        <end position="394"/>
    </location>
</feature>
<dbReference type="STRING" id="196109.A0A136IM81"/>
<evidence type="ECO:0000256" key="2">
    <source>
        <dbReference type="SAM" id="Phobius"/>
    </source>
</evidence>
<dbReference type="EMBL" id="KQ964271">
    <property type="protein sequence ID" value="KXJ86080.1"/>
    <property type="molecule type" value="Genomic_DNA"/>
</dbReference>
<feature type="domain" description="Bacteriophage T5 Orf172 DNA-binding" evidence="3">
    <location>
        <begin position="215"/>
        <end position="303"/>
    </location>
</feature>
<dbReference type="OrthoDB" id="4740599at2759"/>
<dbReference type="PANTHER" id="PTHR28094:SF1">
    <property type="entry name" value="MEIOTICALLY UP-REGULATED GENE 113 PROTEIN"/>
    <property type="match status" value="1"/>
</dbReference>
<protein>
    <submittedName>
        <fullName evidence="4">Meiotically up-regulated gene 113-domain-containing protein</fullName>
    </submittedName>
</protein>
<evidence type="ECO:0000256" key="1">
    <source>
        <dbReference type="SAM" id="MobiDB-lite"/>
    </source>
</evidence>
<proteinExistence type="predicted"/>
<feature type="region of interest" description="Disordered" evidence="1">
    <location>
        <begin position="427"/>
        <end position="570"/>
    </location>
</feature>
<feature type="compositionally biased region" description="Polar residues" evidence="1">
    <location>
        <begin position="484"/>
        <end position="497"/>
    </location>
</feature>
<dbReference type="AlphaFoldDB" id="A0A136IM81"/>
<feature type="compositionally biased region" description="Basic residues" evidence="1">
    <location>
        <begin position="519"/>
        <end position="529"/>
    </location>
</feature>
<sequence length="606" mass="65400">MLPKPMGCLSSPLPPRRAPELLSTQTRRWYGRLPPRVVRGCWRRCSAQNVVDSSSPSSSPAPTTISGGHAVTVIVNSPGHGTLRLHLDPARYGRCYRSVASTVPSIGRTPPRAGTAASTRHDPGQSSRSRGKAAATDPSGLASSPLPEVSAKAQDSSEEKESAAAVAPAEPRPKSQFHPCTDKYGADVGSKLWPPLSARERKRGRLYVYRQQQDQGFQGRVKIGFTSQPVEQRLRRWALRCGGDPVLVHSTAEIPCAMRAEALVHQELGCERLLEVGCQGCGQNHKEWFAVREDTAVKVIDGWALIMDTLYGGEDGRMDAGWAATIAALQRESPGVFVTAEKLLRLHARRTEDETVRCDEGGDPGQFSEAVALVEEPRPPVPKSPKSPKEPGPPVSESLTRIMPMLSRAKHSDDLPPVSKTLYELHQESSNEAGTRETKRSPLTDAQLLLSPPDTARLAPTLQAQLPSSAKSSKDTPSRPGGTAQPTETETPGSSTHGNRKEDGADTRRSARHGDTVKQRKVANLKRSKAASTGEQDGSGQGTTMSPRRSRHRRAADGGGSVEETGSRRWRPMWAYVAGIGSVSVVLGLYLPAHPRAARKGLVAER</sequence>
<evidence type="ECO:0000259" key="3">
    <source>
        <dbReference type="SMART" id="SM00974"/>
    </source>
</evidence>
<dbReference type="InterPro" id="IPR018306">
    <property type="entry name" value="Phage_T5_Orf172_DNA-bd"/>
</dbReference>
<feature type="compositionally biased region" description="Basic and acidic residues" evidence="1">
    <location>
        <begin position="499"/>
        <end position="518"/>
    </location>
</feature>